<comment type="caution">
    <text evidence="1">The sequence shown here is derived from an EMBL/GenBank/DDBJ whole genome shotgun (WGS) entry which is preliminary data.</text>
</comment>
<name>A0ACC0QGS2_9HYPO</name>
<gene>
    <name evidence="1" type="ORF">NCS57_01442100</name>
</gene>
<accession>A0ACC0QGS2</accession>
<evidence type="ECO:0000313" key="1">
    <source>
        <dbReference type="EMBL" id="KAI8651064.1"/>
    </source>
</evidence>
<protein>
    <submittedName>
        <fullName evidence="1">Uncharacterized protein</fullName>
    </submittedName>
</protein>
<sequence>MSSQESDQDEDDTVSSQLPGLVWPKSDHHCSNKLYRGYFFIYTDAEIETRGANGEARYVYLVRFDPIPQEWEEDEDEDEDLELDLDPMKHPVNSQRLKVRDQDFEISLGG</sequence>
<keyword evidence="2" id="KW-1185">Reference proteome</keyword>
<dbReference type="Proteomes" id="UP001065298">
    <property type="component" value="Chromosome 12"/>
</dbReference>
<reference evidence="1" key="1">
    <citation type="submission" date="2022-06" db="EMBL/GenBank/DDBJ databases">
        <title>Fusarium solani species complex genomes reveal bases of compartmentalisation and animal pathogenesis.</title>
        <authorList>
            <person name="Tsai I.J."/>
        </authorList>
    </citation>
    <scope>NUCLEOTIDE SEQUENCE</scope>
    <source>
        <strain evidence="1">Fu6.1</strain>
    </source>
</reference>
<evidence type="ECO:0000313" key="2">
    <source>
        <dbReference type="Proteomes" id="UP001065298"/>
    </source>
</evidence>
<organism evidence="1 2">
    <name type="scientific">Fusarium keratoplasticum</name>
    <dbReference type="NCBI Taxonomy" id="1328300"/>
    <lineage>
        <taxon>Eukaryota</taxon>
        <taxon>Fungi</taxon>
        <taxon>Dikarya</taxon>
        <taxon>Ascomycota</taxon>
        <taxon>Pezizomycotina</taxon>
        <taxon>Sordariomycetes</taxon>
        <taxon>Hypocreomycetidae</taxon>
        <taxon>Hypocreales</taxon>
        <taxon>Nectriaceae</taxon>
        <taxon>Fusarium</taxon>
        <taxon>Fusarium solani species complex</taxon>
    </lineage>
</organism>
<proteinExistence type="predicted"/>
<dbReference type="EMBL" id="CM046514">
    <property type="protein sequence ID" value="KAI8651064.1"/>
    <property type="molecule type" value="Genomic_DNA"/>
</dbReference>